<organism evidence="1 2">
    <name type="scientific">Rhodanobacter lindaniclasticus</name>
    <dbReference type="NCBI Taxonomy" id="75310"/>
    <lineage>
        <taxon>Bacteria</taxon>
        <taxon>Pseudomonadati</taxon>
        <taxon>Pseudomonadota</taxon>
        <taxon>Gammaproteobacteria</taxon>
        <taxon>Lysobacterales</taxon>
        <taxon>Rhodanobacteraceae</taxon>
        <taxon>Rhodanobacter</taxon>
    </lineage>
</organism>
<dbReference type="InterPro" id="IPR029063">
    <property type="entry name" value="SAM-dependent_MTases_sf"/>
</dbReference>
<dbReference type="AlphaFoldDB" id="A0A4S3KDY0"/>
<evidence type="ECO:0000313" key="1">
    <source>
        <dbReference type="EMBL" id="THD06715.1"/>
    </source>
</evidence>
<proteinExistence type="predicted"/>
<dbReference type="OrthoDB" id="8846308at2"/>
<gene>
    <name evidence="1" type="ORF">B1991_11835</name>
</gene>
<name>A0A4S3KDY0_9GAMM</name>
<dbReference type="EMBL" id="MWIO01000031">
    <property type="protein sequence ID" value="THD06715.1"/>
    <property type="molecule type" value="Genomic_DNA"/>
</dbReference>
<dbReference type="SUPFAM" id="SSF53335">
    <property type="entry name" value="S-adenosyl-L-methionine-dependent methyltransferases"/>
    <property type="match status" value="1"/>
</dbReference>
<protein>
    <recommendedName>
        <fullName evidence="3">Methyltransferase, TIGR04325 family</fullName>
    </recommendedName>
</protein>
<evidence type="ECO:0008006" key="3">
    <source>
        <dbReference type="Google" id="ProtNLM"/>
    </source>
</evidence>
<dbReference type="Proteomes" id="UP000306317">
    <property type="component" value="Unassembled WGS sequence"/>
</dbReference>
<dbReference type="RefSeq" id="WP_136258894.1">
    <property type="nucleotide sequence ID" value="NZ_MWIO01000031.1"/>
</dbReference>
<dbReference type="Gene3D" id="3.40.50.150">
    <property type="entry name" value="Vaccinia Virus protein VP39"/>
    <property type="match status" value="1"/>
</dbReference>
<reference evidence="1 2" key="1">
    <citation type="submission" date="2017-02" db="EMBL/GenBank/DDBJ databases">
        <title>Whole genome sequencing of Rhodanobacter lindaniclasticus DSM 17932.</title>
        <authorList>
            <person name="Kumar S."/>
            <person name="Patil P."/>
            <person name="Patil P.B."/>
        </authorList>
    </citation>
    <scope>NUCLEOTIDE SEQUENCE [LARGE SCALE GENOMIC DNA]</scope>
    <source>
        <strain evidence="1 2">DSM 17932</strain>
    </source>
</reference>
<dbReference type="InterPro" id="IPR027612">
    <property type="entry name" value="Put_MTase_LIC12133"/>
</dbReference>
<comment type="caution">
    <text evidence="1">The sequence shown here is derived from an EMBL/GenBank/DDBJ whole genome shotgun (WGS) entry which is preliminary data.</text>
</comment>
<sequence length="279" mass="30970">MSRGLSASLRGVALGVAELPGVRLLARPLYRRLFASDVLPGNAYGGVFASVEAARAGAPASLPTSYDQPQSGELYADRLERVQIVDYPVLFWLSQLFAADARKLFDLGGNVGTSYFGFRHHLPYPDDLRWLVHDVPAVVAAGRALAEREDGAGKLGFTDSPQDANGCDVLLCSGVLQYLDYSLPELLRPLREPPRHVLVNVTPLHPERSFVTLQRVTRRRVGIANCPYRVSALDAFIEEFAAAGYRVVDHWSTTERHMRIPFEPACSVDRYHGFCFRRD</sequence>
<keyword evidence="2" id="KW-1185">Reference proteome</keyword>
<dbReference type="NCBIfam" id="TIGR04325">
    <property type="entry name" value="MTase_LIC12133"/>
    <property type="match status" value="1"/>
</dbReference>
<evidence type="ECO:0000313" key="2">
    <source>
        <dbReference type="Proteomes" id="UP000306317"/>
    </source>
</evidence>
<accession>A0A4S3KDY0</accession>